<evidence type="ECO:0000256" key="4">
    <source>
        <dbReference type="ARBA" id="ARBA00023125"/>
    </source>
</evidence>
<dbReference type="GO" id="GO:0030154">
    <property type="term" value="P:cell differentiation"/>
    <property type="evidence" value="ECO:0007669"/>
    <property type="project" value="TreeGrafter"/>
</dbReference>
<evidence type="ECO:0000256" key="2">
    <source>
        <dbReference type="ARBA" id="ARBA00022473"/>
    </source>
</evidence>
<keyword evidence="3" id="KW-0805">Transcription regulation</keyword>
<dbReference type="Gene3D" id="1.10.10.60">
    <property type="entry name" value="Homeodomain-like"/>
    <property type="match status" value="1"/>
</dbReference>
<evidence type="ECO:0000259" key="11">
    <source>
        <dbReference type="PROSITE" id="PS50071"/>
    </source>
</evidence>
<organism evidence="12 13">
    <name type="scientific">Knipowitschia caucasica</name>
    <name type="common">Caucasian dwarf goby</name>
    <name type="synonym">Pomatoschistus caucasicus</name>
    <dbReference type="NCBI Taxonomy" id="637954"/>
    <lineage>
        <taxon>Eukaryota</taxon>
        <taxon>Metazoa</taxon>
        <taxon>Chordata</taxon>
        <taxon>Craniata</taxon>
        <taxon>Vertebrata</taxon>
        <taxon>Euteleostomi</taxon>
        <taxon>Actinopterygii</taxon>
        <taxon>Neopterygii</taxon>
        <taxon>Teleostei</taxon>
        <taxon>Neoteleostei</taxon>
        <taxon>Acanthomorphata</taxon>
        <taxon>Gobiaria</taxon>
        <taxon>Gobiiformes</taxon>
        <taxon>Gobioidei</taxon>
        <taxon>Gobiidae</taxon>
        <taxon>Gobiinae</taxon>
        <taxon>Knipowitschia</taxon>
    </lineage>
</organism>
<evidence type="ECO:0000256" key="8">
    <source>
        <dbReference type="PROSITE-ProRule" id="PRU00108"/>
    </source>
</evidence>
<dbReference type="CDD" id="cd00086">
    <property type="entry name" value="homeodomain"/>
    <property type="match status" value="1"/>
</dbReference>
<dbReference type="InterPro" id="IPR009057">
    <property type="entry name" value="Homeodomain-like_sf"/>
</dbReference>
<feature type="compositionally biased region" description="Low complexity" evidence="10">
    <location>
        <begin position="239"/>
        <end position="251"/>
    </location>
</feature>
<keyword evidence="7 8" id="KW-0539">Nucleus</keyword>
<feature type="region of interest" description="Disordered" evidence="10">
    <location>
        <begin position="340"/>
        <end position="376"/>
    </location>
</feature>
<sequence length="579" mass="63172">MPAVESESAEVPSTSAVVDAVLVVSSSAVFFDAQILILPSMKVREVRSQYCTPERIGSLHRYLLPTASSLCQDHLDAQDQDYFLHVASQWSLLIFGPLEILDTVGLLSEALPLADKLDAVCHIHSDVTMREFRCRVANHDIETFIEGRQFGQMAGLRLSAPPGAPSPSPPPPCRHSPNPPPPPNYAAPSHRRPHPLPPALHTGSGPSSPARCPAADPSATSARSAPRADAPRHPPLPLSAPRSRAPRPRASVPFEECPRFHHPSRPPGSRPITIPGRPSLEPRPPRAQCSPSPLSPVPTGPCPPPLATERWYRNKSYLGVTMTDRRSVKDFPGSFQQLLPGMQQQQQQQQPQQQPSQESPTLPEPTATDLTGYPGYSCSPGPQYQYQYHPSVTGSYTGKGYSEYGAYTAAYPQYGVYSRGPAPGAQQADKEVSVEPEVRMVNGKPKKVRKPRTIYSSFQLAALLRRFQNTQYLALPERAELAASLGLTQTQVKIWFQNRRSKLKKIMKNGELPPDHSPSSSDLMACNSPQSPAVWESQGHQALGRTLPPSSMSWYSSAASTHLHSSIQHSLALGAGTLY</sequence>
<dbReference type="PRINTS" id="PR00031">
    <property type="entry name" value="HTHREPRESSR"/>
</dbReference>
<evidence type="ECO:0000256" key="6">
    <source>
        <dbReference type="ARBA" id="ARBA00023163"/>
    </source>
</evidence>
<dbReference type="PRINTS" id="PR00024">
    <property type="entry name" value="HOMEOBOX"/>
</dbReference>
<evidence type="ECO:0000256" key="3">
    <source>
        <dbReference type="ARBA" id="ARBA00023015"/>
    </source>
</evidence>
<dbReference type="EMBL" id="OZ035838">
    <property type="protein sequence ID" value="CAL1583774.1"/>
    <property type="molecule type" value="Genomic_DNA"/>
</dbReference>
<comment type="similarity">
    <text evidence="1">Belongs to the distal-less homeobox family.</text>
</comment>
<dbReference type="PROSITE" id="PS00027">
    <property type="entry name" value="HOMEOBOX_1"/>
    <property type="match status" value="1"/>
</dbReference>
<evidence type="ECO:0000313" key="12">
    <source>
        <dbReference type="EMBL" id="CAL1583774.1"/>
    </source>
</evidence>
<dbReference type="GO" id="GO:0051216">
    <property type="term" value="P:cartilage development"/>
    <property type="evidence" value="ECO:0007669"/>
    <property type="project" value="UniProtKB-ARBA"/>
</dbReference>
<dbReference type="InterPro" id="IPR017970">
    <property type="entry name" value="Homeobox_CS"/>
</dbReference>
<keyword evidence="5 8" id="KW-0371">Homeobox</keyword>
<evidence type="ECO:0000256" key="5">
    <source>
        <dbReference type="ARBA" id="ARBA00023155"/>
    </source>
</evidence>
<evidence type="ECO:0000256" key="1">
    <source>
        <dbReference type="ARBA" id="ARBA00007916"/>
    </source>
</evidence>
<feature type="compositionally biased region" description="Pro residues" evidence="10">
    <location>
        <begin position="162"/>
        <end position="185"/>
    </location>
</feature>
<dbReference type="InterPro" id="IPR050460">
    <property type="entry name" value="Distal-less_Homeobox_TF"/>
</dbReference>
<dbReference type="PANTHER" id="PTHR24327">
    <property type="entry name" value="HOMEOBOX PROTEIN"/>
    <property type="match status" value="1"/>
</dbReference>
<dbReference type="PANTHER" id="PTHR24327:SF81">
    <property type="entry name" value="HOMEOTIC PROTEIN DISTAL-LESS-RELATED"/>
    <property type="match status" value="1"/>
</dbReference>
<feature type="region of interest" description="Disordered" evidence="10">
    <location>
        <begin position="508"/>
        <end position="531"/>
    </location>
</feature>
<protein>
    <recommendedName>
        <fullName evidence="11">Homeobox domain-containing protein</fullName>
    </recommendedName>
</protein>
<dbReference type="SMART" id="SM00389">
    <property type="entry name" value="HOX"/>
    <property type="match status" value="1"/>
</dbReference>
<evidence type="ECO:0000256" key="7">
    <source>
        <dbReference type="ARBA" id="ARBA00023242"/>
    </source>
</evidence>
<feature type="compositionally biased region" description="Low complexity" evidence="10">
    <location>
        <begin position="213"/>
        <end position="228"/>
    </location>
</feature>
<keyword evidence="13" id="KW-1185">Reference proteome</keyword>
<name>A0AAV2K7B9_KNICA</name>
<dbReference type="GO" id="GO:0000981">
    <property type="term" value="F:DNA-binding transcription factor activity, RNA polymerase II-specific"/>
    <property type="evidence" value="ECO:0007669"/>
    <property type="project" value="InterPro"/>
</dbReference>
<feature type="domain" description="Homeobox" evidence="11">
    <location>
        <begin position="446"/>
        <end position="506"/>
    </location>
</feature>
<accession>A0AAV2K7B9</accession>
<proteinExistence type="inferred from homology"/>
<dbReference type="FunFam" id="1.10.10.60:FF:000048">
    <property type="entry name" value="Distal-less homeobox 2"/>
    <property type="match status" value="1"/>
</dbReference>
<feature type="region of interest" description="Disordered" evidence="10">
    <location>
        <begin position="156"/>
        <end position="302"/>
    </location>
</feature>
<keyword evidence="6" id="KW-0804">Transcription</keyword>
<dbReference type="AlphaFoldDB" id="A0AAV2K7B9"/>
<gene>
    <name evidence="12" type="ORF">KC01_LOCUS14206</name>
</gene>
<dbReference type="GO" id="GO:0048703">
    <property type="term" value="P:embryonic viscerocranium morphogenesis"/>
    <property type="evidence" value="ECO:0007669"/>
    <property type="project" value="UniProtKB-ARBA"/>
</dbReference>
<evidence type="ECO:0000256" key="9">
    <source>
        <dbReference type="RuleBase" id="RU000682"/>
    </source>
</evidence>
<dbReference type="GO" id="GO:0005634">
    <property type="term" value="C:nucleus"/>
    <property type="evidence" value="ECO:0007669"/>
    <property type="project" value="UniProtKB-SubCell"/>
</dbReference>
<dbReference type="SUPFAM" id="SSF46689">
    <property type="entry name" value="Homeodomain-like"/>
    <property type="match status" value="1"/>
</dbReference>
<comment type="subcellular location">
    <subcellularLocation>
        <location evidence="8 9">Nucleus</location>
    </subcellularLocation>
</comment>
<evidence type="ECO:0000256" key="10">
    <source>
        <dbReference type="SAM" id="MobiDB-lite"/>
    </source>
</evidence>
<dbReference type="Proteomes" id="UP001497482">
    <property type="component" value="Chromosome 16"/>
</dbReference>
<feature type="compositionally biased region" description="Pro residues" evidence="10">
    <location>
        <begin position="293"/>
        <end position="302"/>
    </location>
</feature>
<reference evidence="12 13" key="1">
    <citation type="submission" date="2024-04" db="EMBL/GenBank/DDBJ databases">
        <authorList>
            <person name="Waldvogel A.-M."/>
            <person name="Schoenle A."/>
        </authorList>
    </citation>
    <scope>NUCLEOTIDE SEQUENCE [LARGE SCALE GENOMIC DNA]</scope>
</reference>
<dbReference type="GO" id="GO:0000978">
    <property type="term" value="F:RNA polymerase II cis-regulatory region sequence-specific DNA binding"/>
    <property type="evidence" value="ECO:0007669"/>
    <property type="project" value="TreeGrafter"/>
</dbReference>
<dbReference type="InterPro" id="IPR020479">
    <property type="entry name" value="HD_metazoa"/>
</dbReference>
<feature type="DNA-binding region" description="Homeobox" evidence="8">
    <location>
        <begin position="448"/>
        <end position="507"/>
    </location>
</feature>
<dbReference type="InterPro" id="IPR000047">
    <property type="entry name" value="HTH_motif"/>
</dbReference>
<dbReference type="PROSITE" id="PS50071">
    <property type="entry name" value="HOMEOBOX_2"/>
    <property type="match status" value="1"/>
</dbReference>
<feature type="compositionally biased region" description="Low complexity" evidence="10">
    <location>
        <begin position="340"/>
        <end position="366"/>
    </location>
</feature>
<dbReference type="Pfam" id="PF00046">
    <property type="entry name" value="Homeodomain"/>
    <property type="match status" value="1"/>
</dbReference>
<keyword evidence="2" id="KW-0217">Developmental protein</keyword>
<evidence type="ECO:0000313" key="13">
    <source>
        <dbReference type="Proteomes" id="UP001497482"/>
    </source>
</evidence>
<keyword evidence="4 8" id="KW-0238">DNA-binding</keyword>
<dbReference type="InterPro" id="IPR001356">
    <property type="entry name" value="HD"/>
</dbReference>